<accession>A0A915CLW9</accession>
<sequence>MSKVKADFHVQSANSKQSKSDSLGVKSSKMPVCKYEILENNVDGPLASLSFSPLLIKQTRQFYHKWSCELGPTEKEEASALCFRVHSCLAQSLSTKQLVILDKEGCSLDKFLLNNLQYTVEESNGKKKLVAGQLSQVNKYTDHRSLYLQCQIKLWRLPLVNKHVLTTTNFVQIQRISVVSDNFRRGASSQA</sequence>
<dbReference type="Pfam" id="PF25301">
    <property type="entry name" value="CUT_C"/>
    <property type="match status" value="1"/>
</dbReference>
<name>A0A915CLW9_9BILA</name>
<dbReference type="InterPro" id="IPR001507">
    <property type="entry name" value="ZP_dom"/>
</dbReference>
<keyword evidence="1" id="KW-0732">Signal</keyword>
<dbReference type="AlphaFoldDB" id="A0A915CLW9"/>
<dbReference type="PANTHER" id="PTHR22907">
    <property type="entry name" value="GH04558P"/>
    <property type="match status" value="1"/>
</dbReference>
<reference evidence="5" key="1">
    <citation type="submission" date="2022-11" db="UniProtKB">
        <authorList>
            <consortium name="WormBaseParasite"/>
        </authorList>
    </citation>
    <scope>IDENTIFICATION</scope>
</reference>
<dbReference type="PANTHER" id="PTHR22907:SF54">
    <property type="entry name" value="GH04558P"/>
    <property type="match status" value="1"/>
</dbReference>
<dbReference type="InterPro" id="IPR057475">
    <property type="entry name" value="CUT_C"/>
</dbReference>
<evidence type="ECO:0000313" key="4">
    <source>
        <dbReference type="Proteomes" id="UP000887574"/>
    </source>
</evidence>
<evidence type="ECO:0000256" key="1">
    <source>
        <dbReference type="ARBA" id="ARBA00022729"/>
    </source>
</evidence>
<dbReference type="Proteomes" id="UP000887574">
    <property type="component" value="Unplaced"/>
</dbReference>
<dbReference type="PROSITE" id="PS51034">
    <property type="entry name" value="ZP_2"/>
    <property type="match status" value="1"/>
</dbReference>
<evidence type="ECO:0000313" key="5">
    <source>
        <dbReference type="WBParaSite" id="jg10368"/>
    </source>
</evidence>
<evidence type="ECO:0000259" key="3">
    <source>
        <dbReference type="PROSITE" id="PS51034"/>
    </source>
</evidence>
<feature type="domain" description="ZP" evidence="3">
    <location>
        <begin position="1"/>
        <end position="171"/>
    </location>
</feature>
<protein>
    <submittedName>
        <fullName evidence="5">ZP domain-containing protein</fullName>
    </submittedName>
</protein>
<organism evidence="4 5">
    <name type="scientific">Ditylenchus dipsaci</name>
    <dbReference type="NCBI Taxonomy" id="166011"/>
    <lineage>
        <taxon>Eukaryota</taxon>
        <taxon>Metazoa</taxon>
        <taxon>Ecdysozoa</taxon>
        <taxon>Nematoda</taxon>
        <taxon>Chromadorea</taxon>
        <taxon>Rhabditida</taxon>
        <taxon>Tylenchina</taxon>
        <taxon>Tylenchomorpha</taxon>
        <taxon>Sphaerularioidea</taxon>
        <taxon>Anguinidae</taxon>
        <taxon>Anguininae</taxon>
        <taxon>Ditylenchus</taxon>
    </lineage>
</organism>
<dbReference type="InterPro" id="IPR051962">
    <property type="entry name" value="Cuticlin"/>
</dbReference>
<feature type="region of interest" description="Disordered" evidence="2">
    <location>
        <begin position="1"/>
        <end position="25"/>
    </location>
</feature>
<feature type="compositionally biased region" description="Polar residues" evidence="2">
    <location>
        <begin position="11"/>
        <end position="21"/>
    </location>
</feature>
<proteinExistence type="predicted"/>
<keyword evidence="4" id="KW-1185">Reference proteome</keyword>
<evidence type="ECO:0000256" key="2">
    <source>
        <dbReference type="SAM" id="MobiDB-lite"/>
    </source>
</evidence>
<dbReference type="WBParaSite" id="jg10368">
    <property type="protein sequence ID" value="jg10368"/>
    <property type="gene ID" value="jg10368"/>
</dbReference>